<evidence type="ECO:0000313" key="3">
    <source>
        <dbReference type="Proteomes" id="UP000011081"/>
    </source>
</evidence>
<feature type="transmembrane region" description="Helical" evidence="1">
    <location>
        <begin position="93"/>
        <end position="114"/>
    </location>
</feature>
<feature type="transmembrane region" description="Helical" evidence="1">
    <location>
        <begin position="120"/>
        <end position="138"/>
    </location>
</feature>
<keyword evidence="1" id="KW-0472">Membrane</keyword>
<keyword evidence="1" id="KW-1133">Transmembrane helix</keyword>
<evidence type="ECO:0000256" key="1">
    <source>
        <dbReference type="SAM" id="Phobius"/>
    </source>
</evidence>
<accession>L2GV24</accession>
<dbReference type="HOGENOM" id="CLU_1210532_0_0_1"/>
<keyword evidence="1" id="KW-0812">Transmembrane</keyword>
<dbReference type="VEuPathDB" id="MicrosporidiaDB:VCUG_01554"/>
<feature type="transmembrane region" description="Helical" evidence="1">
    <location>
        <begin position="208"/>
        <end position="228"/>
    </location>
</feature>
<dbReference type="InParanoid" id="L2GV24"/>
<reference evidence="3" key="1">
    <citation type="submission" date="2011-03" db="EMBL/GenBank/DDBJ databases">
        <title>The genome sequence of Vavraia culicis strain floridensis.</title>
        <authorList>
            <consortium name="The Broad Institute Genome Sequencing Platform"/>
            <person name="Cuomo C."/>
            <person name="Becnel J."/>
            <person name="Sanscrainte N."/>
            <person name="Young S.K."/>
            <person name="Zeng Q."/>
            <person name="Gargeya S."/>
            <person name="Fitzgerald M."/>
            <person name="Haas B."/>
            <person name="Abouelleil A."/>
            <person name="Alvarado L."/>
            <person name="Arachchi H.M."/>
            <person name="Berlin A."/>
            <person name="Chapman S.B."/>
            <person name="Gearin G."/>
            <person name="Goldberg J."/>
            <person name="Griggs A."/>
            <person name="Gujja S."/>
            <person name="Hansen M."/>
            <person name="Heiman D."/>
            <person name="Howarth C."/>
            <person name="Larimer J."/>
            <person name="Lui A."/>
            <person name="MacDonald P.J.P."/>
            <person name="McCowen C."/>
            <person name="Montmayeur A."/>
            <person name="Murphy C."/>
            <person name="Neiman D."/>
            <person name="Pearson M."/>
            <person name="Priest M."/>
            <person name="Roberts A."/>
            <person name="Saif S."/>
            <person name="Shea T."/>
            <person name="Sisk P."/>
            <person name="Stolte C."/>
            <person name="Sykes S."/>
            <person name="Wortman J."/>
            <person name="Nusbaum C."/>
            <person name="Birren B."/>
        </authorList>
    </citation>
    <scope>NUCLEOTIDE SEQUENCE [LARGE SCALE GENOMIC DNA]</scope>
    <source>
        <strain evidence="3">floridensis</strain>
    </source>
</reference>
<feature type="transmembrane region" description="Helical" evidence="1">
    <location>
        <begin position="150"/>
        <end position="169"/>
    </location>
</feature>
<dbReference type="OMA" id="MYFVNGM"/>
<proteinExistence type="predicted"/>
<protein>
    <submittedName>
        <fullName evidence="2">Uncharacterized protein</fullName>
    </submittedName>
</protein>
<sequence>MPGKIYNIKKNAMKEDLESVKNMYFVNGMLLMLICVTLLLNKLLFVPLELAFFTKLTPILLAVYLHVLVILQISTLLAPYLDKYGDKKFSATTGLAYALGLITLLIPIIYILRLDFSCDTVLTLLTGVILMCNTLNMMSKHNREVRATMYLNALYCIVLVVSIIIALAFDLNRLWVCLPIIIIYALDQILKSSDRPFTWYPMEKKESIAWLSVTLAGIAMFLLVAYMFKIKFPLGLNNSVNS</sequence>
<feature type="transmembrane region" description="Helical" evidence="1">
    <location>
        <begin position="59"/>
        <end position="81"/>
    </location>
</feature>
<organism evidence="2 3">
    <name type="scientific">Vavraia culicis (isolate floridensis)</name>
    <name type="common">Microsporidian parasite</name>
    <dbReference type="NCBI Taxonomy" id="948595"/>
    <lineage>
        <taxon>Eukaryota</taxon>
        <taxon>Fungi</taxon>
        <taxon>Fungi incertae sedis</taxon>
        <taxon>Microsporidia</taxon>
        <taxon>Pleistophoridae</taxon>
        <taxon>Vavraia</taxon>
    </lineage>
</organism>
<dbReference type="Proteomes" id="UP000011081">
    <property type="component" value="Unassembled WGS sequence"/>
</dbReference>
<gene>
    <name evidence="2" type="ORF">VCUG_01554</name>
</gene>
<dbReference type="RefSeq" id="XP_008074572.1">
    <property type="nucleotide sequence ID" value="XM_008076381.1"/>
</dbReference>
<keyword evidence="3" id="KW-1185">Reference proteome</keyword>
<dbReference type="OrthoDB" id="6730379at2759"/>
<dbReference type="GeneID" id="19879430"/>
<name>L2GV24_VAVCU</name>
<dbReference type="AlphaFoldDB" id="L2GV24"/>
<feature type="transmembrane region" description="Helical" evidence="1">
    <location>
        <begin position="21"/>
        <end position="39"/>
    </location>
</feature>
<dbReference type="EMBL" id="GL877428">
    <property type="protein sequence ID" value="ELA46935.1"/>
    <property type="molecule type" value="Genomic_DNA"/>
</dbReference>
<evidence type="ECO:0000313" key="2">
    <source>
        <dbReference type="EMBL" id="ELA46935.1"/>
    </source>
</evidence>